<feature type="non-terminal residue" evidence="2">
    <location>
        <position position="1"/>
    </location>
</feature>
<keyword evidence="2" id="KW-0378">Hydrolase</keyword>
<dbReference type="EC" id="2.3.2.2" evidence="2"/>
<organism evidence="2">
    <name type="scientific">uncultured Sphingomonadaceae bacterium</name>
    <dbReference type="NCBI Taxonomy" id="169976"/>
    <lineage>
        <taxon>Bacteria</taxon>
        <taxon>Pseudomonadati</taxon>
        <taxon>Pseudomonadota</taxon>
        <taxon>Alphaproteobacteria</taxon>
        <taxon>Sphingomonadales</taxon>
        <taxon>Sphingomonadaceae</taxon>
        <taxon>environmental samples</taxon>
    </lineage>
</organism>
<accession>A0A6J4SF66</accession>
<dbReference type="EC" id="3.4.19.13" evidence="2"/>
<dbReference type="GO" id="GO:0103068">
    <property type="term" value="F:leukotriene C4 gamma-glutamyl transferase activity"/>
    <property type="evidence" value="ECO:0007669"/>
    <property type="project" value="UniProtKB-EC"/>
</dbReference>
<feature type="non-terminal residue" evidence="2">
    <location>
        <position position="90"/>
    </location>
</feature>
<feature type="compositionally biased region" description="Basic residues" evidence="1">
    <location>
        <begin position="57"/>
        <end position="67"/>
    </location>
</feature>
<dbReference type="GO" id="GO:0036374">
    <property type="term" value="F:glutathione hydrolase activity"/>
    <property type="evidence" value="ECO:0007669"/>
    <property type="project" value="UniProtKB-EC"/>
</dbReference>
<protein>
    <submittedName>
        <fullName evidence="2">Gamma-glutamyltranspeptidase @ Glutathione hydrolase</fullName>
        <ecNumber evidence="2">2.3.2.2</ecNumber>
        <ecNumber evidence="2">3.4.19.13</ecNumber>
    </submittedName>
</protein>
<feature type="compositionally biased region" description="Low complexity" evidence="1">
    <location>
        <begin position="15"/>
        <end position="26"/>
    </location>
</feature>
<evidence type="ECO:0000313" key="2">
    <source>
        <dbReference type="EMBL" id="CAA9494250.1"/>
    </source>
</evidence>
<sequence>WRAGGRSPPRPNGRTPSTPTSAASAAGCRGRTSPPTAPPGLSRSPPPTAASESTRWPRTRRGWRRCRCSTSWSGSTWPARASSHRRPSTS</sequence>
<gene>
    <name evidence="2" type="ORF">AVDCRST_MAG39-1043</name>
</gene>
<proteinExistence type="predicted"/>
<name>A0A6J4SF66_9SPHN</name>
<dbReference type="AlphaFoldDB" id="A0A6J4SF66"/>
<reference evidence="2" key="1">
    <citation type="submission" date="2020-02" db="EMBL/GenBank/DDBJ databases">
        <authorList>
            <person name="Meier V. D."/>
        </authorList>
    </citation>
    <scope>NUCLEOTIDE SEQUENCE</scope>
    <source>
        <strain evidence="2">AVDCRST_MAG39</strain>
    </source>
</reference>
<feature type="region of interest" description="Disordered" evidence="1">
    <location>
        <begin position="1"/>
        <end position="90"/>
    </location>
</feature>
<keyword evidence="2" id="KW-0012">Acyltransferase</keyword>
<keyword evidence="2" id="KW-0808">Transferase</keyword>
<evidence type="ECO:0000256" key="1">
    <source>
        <dbReference type="SAM" id="MobiDB-lite"/>
    </source>
</evidence>
<feature type="compositionally biased region" description="Low complexity" evidence="1">
    <location>
        <begin position="68"/>
        <end position="77"/>
    </location>
</feature>
<dbReference type="EMBL" id="CADCVW010000039">
    <property type="protein sequence ID" value="CAA9494250.1"/>
    <property type="molecule type" value="Genomic_DNA"/>
</dbReference>